<dbReference type="PANTHER" id="PTHR31585:SF2">
    <property type="entry name" value="FOLATE-BIOPTERIN TRANSPORTER 7-RELATED"/>
    <property type="match status" value="1"/>
</dbReference>
<dbReference type="GO" id="GO:0016020">
    <property type="term" value="C:membrane"/>
    <property type="evidence" value="ECO:0007669"/>
    <property type="project" value="UniProtKB-SubCell"/>
</dbReference>
<feature type="transmembrane region" description="Helical" evidence="6">
    <location>
        <begin position="43"/>
        <end position="61"/>
    </location>
</feature>
<dbReference type="PANTHER" id="PTHR31585">
    <property type="entry name" value="FOLATE-BIOPTERIN TRANSPORTER 1, CHLOROPLASTIC"/>
    <property type="match status" value="1"/>
</dbReference>
<keyword evidence="3 6" id="KW-0812">Transmembrane</keyword>
<evidence type="ECO:0000256" key="5">
    <source>
        <dbReference type="ARBA" id="ARBA00023136"/>
    </source>
</evidence>
<evidence type="ECO:0000256" key="3">
    <source>
        <dbReference type="ARBA" id="ARBA00022692"/>
    </source>
</evidence>
<keyword evidence="5 6" id="KW-0472">Membrane</keyword>
<protein>
    <submittedName>
        <fullName evidence="7">Probable folate-biopterin transporter 7</fullName>
    </submittedName>
</protein>
<keyword evidence="8" id="KW-1185">Reference proteome</keyword>
<gene>
    <name evidence="7" type="ORF">OLEA9_A084478</name>
</gene>
<dbReference type="OrthoDB" id="1710943at2759"/>
<comment type="subcellular location">
    <subcellularLocation>
        <location evidence="1">Membrane</location>
        <topology evidence="1">Multi-pass membrane protein</topology>
    </subcellularLocation>
</comment>
<dbReference type="Proteomes" id="UP000594638">
    <property type="component" value="Unassembled WGS sequence"/>
</dbReference>
<dbReference type="Pfam" id="PF03092">
    <property type="entry name" value="BT1"/>
    <property type="match status" value="1"/>
</dbReference>
<comment type="caution">
    <text evidence="7">The sequence shown here is derived from an EMBL/GenBank/DDBJ whole genome shotgun (WGS) entry which is preliminary data.</text>
</comment>
<organism evidence="7 8">
    <name type="scientific">Olea europaea subsp. europaea</name>
    <dbReference type="NCBI Taxonomy" id="158383"/>
    <lineage>
        <taxon>Eukaryota</taxon>
        <taxon>Viridiplantae</taxon>
        <taxon>Streptophyta</taxon>
        <taxon>Embryophyta</taxon>
        <taxon>Tracheophyta</taxon>
        <taxon>Spermatophyta</taxon>
        <taxon>Magnoliopsida</taxon>
        <taxon>eudicotyledons</taxon>
        <taxon>Gunneridae</taxon>
        <taxon>Pentapetalae</taxon>
        <taxon>asterids</taxon>
        <taxon>lamiids</taxon>
        <taxon>Lamiales</taxon>
        <taxon>Oleaceae</taxon>
        <taxon>Oleeae</taxon>
        <taxon>Olea</taxon>
    </lineage>
</organism>
<sequence length="79" mass="8351">MAFVMSAIAIAIALAFTVNDYLGVALASYVGETGDNFSGLPHGLLIQVVCTLLPLFWSFCIPGEKSKGKKKGNSDIKSN</sequence>
<evidence type="ECO:0000256" key="2">
    <source>
        <dbReference type="ARBA" id="ARBA00022448"/>
    </source>
</evidence>
<keyword evidence="2" id="KW-0813">Transport</keyword>
<name>A0A8S0Q9T4_OLEEU</name>
<dbReference type="EMBL" id="CACTIH010000567">
    <property type="protein sequence ID" value="CAA2961552.1"/>
    <property type="molecule type" value="Genomic_DNA"/>
</dbReference>
<reference evidence="7 8" key="1">
    <citation type="submission" date="2019-12" db="EMBL/GenBank/DDBJ databases">
        <authorList>
            <person name="Alioto T."/>
            <person name="Alioto T."/>
            <person name="Gomez Garrido J."/>
        </authorList>
    </citation>
    <scope>NUCLEOTIDE SEQUENCE [LARGE SCALE GENOMIC DNA]</scope>
</reference>
<proteinExistence type="predicted"/>
<evidence type="ECO:0000313" key="8">
    <source>
        <dbReference type="Proteomes" id="UP000594638"/>
    </source>
</evidence>
<accession>A0A8S0Q9T4</accession>
<dbReference type="Gramene" id="OE9A084478T1">
    <property type="protein sequence ID" value="OE9A084478C1"/>
    <property type="gene ID" value="OE9A084478"/>
</dbReference>
<dbReference type="InterPro" id="IPR039309">
    <property type="entry name" value="BT1"/>
</dbReference>
<evidence type="ECO:0000256" key="6">
    <source>
        <dbReference type="SAM" id="Phobius"/>
    </source>
</evidence>
<dbReference type="AlphaFoldDB" id="A0A8S0Q9T4"/>
<keyword evidence="4 6" id="KW-1133">Transmembrane helix</keyword>
<evidence type="ECO:0000256" key="1">
    <source>
        <dbReference type="ARBA" id="ARBA00004141"/>
    </source>
</evidence>
<evidence type="ECO:0000256" key="4">
    <source>
        <dbReference type="ARBA" id="ARBA00022989"/>
    </source>
</evidence>
<evidence type="ECO:0000313" key="7">
    <source>
        <dbReference type="EMBL" id="CAA2961552.1"/>
    </source>
</evidence>